<evidence type="ECO:0000313" key="3">
    <source>
        <dbReference type="Proteomes" id="UP000327013"/>
    </source>
</evidence>
<evidence type="ECO:0000256" key="1">
    <source>
        <dbReference type="SAM" id="MobiDB-lite"/>
    </source>
</evidence>
<organism evidence="2 3">
    <name type="scientific">Carpinus fangiana</name>
    <dbReference type="NCBI Taxonomy" id="176857"/>
    <lineage>
        <taxon>Eukaryota</taxon>
        <taxon>Viridiplantae</taxon>
        <taxon>Streptophyta</taxon>
        <taxon>Embryophyta</taxon>
        <taxon>Tracheophyta</taxon>
        <taxon>Spermatophyta</taxon>
        <taxon>Magnoliopsida</taxon>
        <taxon>eudicotyledons</taxon>
        <taxon>Gunneridae</taxon>
        <taxon>Pentapetalae</taxon>
        <taxon>rosids</taxon>
        <taxon>fabids</taxon>
        <taxon>Fagales</taxon>
        <taxon>Betulaceae</taxon>
        <taxon>Carpinus</taxon>
    </lineage>
</organism>
<feature type="compositionally biased region" description="Acidic residues" evidence="1">
    <location>
        <begin position="30"/>
        <end position="41"/>
    </location>
</feature>
<dbReference type="Proteomes" id="UP000327013">
    <property type="component" value="Chromosome 1"/>
</dbReference>
<feature type="compositionally biased region" description="Polar residues" evidence="1">
    <location>
        <begin position="44"/>
        <end position="56"/>
    </location>
</feature>
<proteinExistence type="predicted"/>
<evidence type="ECO:0000313" key="2">
    <source>
        <dbReference type="EMBL" id="KAE7999667.1"/>
    </source>
</evidence>
<accession>A0A5N6QKL4</accession>
<feature type="region of interest" description="Disordered" evidence="1">
    <location>
        <begin position="25"/>
        <end position="56"/>
    </location>
</feature>
<name>A0A5N6QKL4_9ROSI</name>
<reference evidence="2 3" key="1">
    <citation type="submission" date="2019-06" db="EMBL/GenBank/DDBJ databases">
        <title>A chromosomal-level reference genome of Carpinus fangiana (Coryloideae, Betulaceae).</title>
        <authorList>
            <person name="Yang X."/>
            <person name="Wang Z."/>
            <person name="Zhang L."/>
            <person name="Hao G."/>
            <person name="Liu J."/>
            <person name="Yang Y."/>
        </authorList>
    </citation>
    <scope>NUCLEOTIDE SEQUENCE [LARGE SCALE GENOMIC DNA]</scope>
    <source>
        <strain evidence="2">Cfa_2016G</strain>
        <tissue evidence="2">Leaf</tissue>
    </source>
</reference>
<keyword evidence="3" id="KW-1185">Reference proteome</keyword>
<dbReference type="AlphaFoldDB" id="A0A5N6QKL4"/>
<sequence length="56" mass="6115">MHREQAEVTATNISSLDGFQFHGSWNFPLQEDDEAPIEGDGDSVSATTEAMKSKSN</sequence>
<protein>
    <submittedName>
        <fullName evidence="2">Uncharacterized protein</fullName>
    </submittedName>
</protein>
<dbReference type="EMBL" id="CM017321">
    <property type="protein sequence ID" value="KAE7999667.1"/>
    <property type="molecule type" value="Genomic_DNA"/>
</dbReference>
<gene>
    <name evidence="2" type="ORF">FH972_004073</name>
</gene>